<evidence type="ECO:0000313" key="12">
    <source>
        <dbReference type="Proteomes" id="UP000325797"/>
    </source>
</evidence>
<keyword evidence="12" id="KW-1185">Reference proteome</keyword>
<evidence type="ECO:0000259" key="10">
    <source>
        <dbReference type="Pfam" id="PF02771"/>
    </source>
</evidence>
<proteinExistence type="inferred from homology"/>
<dbReference type="GO" id="GO:0050660">
    <property type="term" value="F:flavin adenine dinucleotide binding"/>
    <property type="evidence" value="ECO:0007669"/>
    <property type="project" value="InterPro"/>
</dbReference>
<keyword evidence="6 7" id="KW-0560">Oxidoreductase</keyword>
<dbReference type="SUPFAM" id="SSF56645">
    <property type="entry name" value="Acyl-CoA dehydrogenase NM domain-like"/>
    <property type="match status" value="1"/>
</dbReference>
<dbReference type="InterPro" id="IPR006089">
    <property type="entry name" value="Acyl-CoA_DH_CS"/>
</dbReference>
<comment type="similarity">
    <text evidence="2 7">Belongs to the acyl-CoA dehydrogenase family.</text>
</comment>
<dbReference type="InterPro" id="IPR036250">
    <property type="entry name" value="AcylCo_DH-like_C"/>
</dbReference>
<dbReference type="InterPro" id="IPR037069">
    <property type="entry name" value="AcylCoA_DH/ox_N_sf"/>
</dbReference>
<dbReference type="SUPFAM" id="SSF47203">
    <property type="entry name" value="Acyl-CoA dehydrogenase C-terminal domain-like"/>
    <property type="match status" value="1"/>
</dbReference>
<dbReference type="KEGG" id="hadh:FRZ61_23700"/>
<dbReference type="InterPro" id="IPR050741">
    <property type="entry name" value="Acyl-CoA_dehydrogenase"/>
</dbReference>
<dbReference type="Pfam" id="PF00441">
    <property type="entry name" value="Acyl-CoA_dh_1"/>
    <property type="match status" value="1"/>
</dbReference>
<dbReference type="EMBL" id="CP042582">
    <property type="protein sequence ID" value="QEX22439.1"/>
    <property type="molecule type" value="Genomic_DNA"/>
</dbReference>
<keyword evidence="4 7" id="KW-0285">Flavoprotein</keyword>
<dbReference type="AlphaFoldDB" id="A0A5J6MY16"/>
<dbReference type="Gene3D" id="1.10.540.10">
    <property type="entry name" value="Acyl-CoA dehydrogenase/oxidase, N-terminal domain"/>
    <property type="match status" value="1"/>
</dbReference>
<feature type="domain" description="Acyl-CoA oxidase/dehydrogenase middle" evidence="9">
    <location>
        <begin position="123"/>
        <end position="209"/>
    </location>
</feature>
<protein>
    <recommendedName>
        <fullName evidence="3">Medium-chain specific acyl-CoA dehydrogenase, mitochondrial</fullName>
    </recommendedName>
</protein>
<evidence type="ECO:0000256" key="3">
    <source>
        <dbReference type="ARBA" id="ARBA00019125"/>
    </source>
</evidence>
<dbReference type="InterPro" id="IPR013786">
    <property type="entry name" value="AcylCoA_DH/ox_N"/>
</dbReference>
<dbReference type="PIRSF" id="PIRSF016578">
    <property type="entry name" value="HsaA"/>
    <property type="match status" value="1"/>
</dbReference>
<dbReference type="OrthoDB" id="9775090at2"/>
<dbReference type="CDD" id="cd00567">
    <property type="entry name" value="ACAD"/>
    <property type="match status" value="1"/>
</dbReference>
<evidence type="ECO:0000256" key="2">
    <source>
        <dbReference type="ARBA" id="ARBA00009347"/>
    </source>
</evidence>
<dbReference type="PROSITE" id="PS00072">
    <property type="entry name" value="ACYL_COA_DH_1"/>
    <property type="match status" value="1"/>
</dbReference>
<evidence type="ECO:0000256" key="1">
    <source>
        <dbReference type="ARBA" id="ARBA00001974"/>
    </source>
</evidence>
<dbReference type="PANTHER" id="PTHR48083:SF2">
    <property type="entry name" value="MEDIUM-CHAIN SPECIFIC ACYL-COA DEHYDROGENASE, MITOCHONDRIAL"/>
    <property type="match status" value="1"/>
</dbReference>
<evidence type="ECO:0000259" key="9">
    <source>
        <dbReference type="Pfam" id="PF02770"/>
    </source>
</evidence>
<dbReference type="Proteomes" id="UP000325797">
    <property type="component" value="Chromosome"/>
</dbReference>
<evidence type="ECO:0000256" key="7">
    <source>
        <dbReference type="RuleBase" id="RU362125"/>
    </source>
</evidence>
<name>A0A5J6MY16_9PROT</name>
<evidence type="ECO:0000313" key="11">
    <source>
        <dbReference type="EMBL" id="QEX22439.1"/>
    </source>
</evidence>
<evidence type="ECO:0000256" key="5">
    <source>
        <dbReference type="ARBA" id="ARBA00022827"/>
    </source>
</evidence>
<dbReference type="PANTHER" id="PTHR48083">
    <property type="entry name" value="MEDIUM-CHAIN SPECIFIC ACYL-COA DEHYDROGENASE, MITOCHONDRIAL-RELATED"/>
    <property type="match status" value="1"/>
</dbReference>
<dbReference type="FunFam" id="1.20.140.10:FF:000001">
    <property type="entry name" value="Acyl-CoA dehydrogenase"/>
    <property type="match status" value="1"/>
</dbReference>
<dbReference type="Pfam" id="PF02771">
    <property type="entry name" value="Acyl-CoA_dh_N"/>
    <property type="match status" value="1"/>
</dbReference>
<keyword evidence="5 7" id="KW-0274">FAD</keyword>
<feature type="domain" description="Acyl-CoA dehydrogenase/oxidase C-terminal" evidence="8">
    <location>
        <begin position="230"/>
        <end position="381"/>
    </location>
</feature>
<dbReference type="RefSeq" id="WP_151117868.1">
    <property type="nucleotide sequence ID" value="NZ_CP042582.1"/>
</dbReference>
<gene>
    <name evidence="11" type="ORF">FRZ61_23700</name>
</gene>
<comment type="cofactor">
    <cofactor evidence="1 7">
        <name>FAD</name>
        <dbReference type="ChEBI" id="CHEBI:57692"/>
    </cofactor>
</comment>
<organism evidence="11 12">
    <name type="scientific">Hypericibacter adhaerens</name>
    <dbReference type="NCBI Taxonomy" id="2602016"/>
    <lineage>
        <taxon>Bacteria</taxon>
        <taxon>Pseudomonadati</taxon>
        <taxon>Pseudomonadota</taxon>
        <taxon>Alphaproteobacteria</taxon>
        <taxon>Rhodospirillales</taxon>
        <taxon>Dongiaceae</taxon>
        <taxon>Hypericibacter</taxon>
    </lineage>
</organism>
<evidence type="ECO:0000259" key="8">
    <source>
        <dbReference type="Pfam" id="PF00441"/>
    </source>
</evidence>
<dbReference type="Gene3D" id="2.40.110.10">
    <property type="entry name" value="Butyryl-CoA Dehydrogenase, subunit A, domain 2"/>
    <property type="match status" value="1"/>
</dbReference>
<dbReference type="Gene3D" id="1.20.140.10">
    <property type="entry name" value="Butyryl-CoA Dehydrogenase, subunit A, domain 3"/>
    <property type="match status" value="1"/>
</dbReference>
<feature type="domain" description="Acyl-CoA dehydrogenase/oxidase N-terminal" evidence="10">
    <location>
        <begin position="10"/>
        <end position="119"/>
    </location>
</feature>
<dbReference type="InterPro" id="IPR009075">
    <property type="entry name" value="AcylCo_DH/oxidase_C"/>
</dbReference>
<dbReference type="GO" id="GO:0003995">
    <property type="term" value="F:acyl-CoA dehydrogenase activity"/>
    <property type="evidence" value="ECO:0007669"/>
    <property type="project" value="InterPro"/>
</dbReference>
<dbReference type="InterPro" id="IPR006091">
    <property type="entry name" value="Acyl-CoA_Oxase/DH_mid-dom"/>
</dbReference>
<dbReference type="GO" id="GO:0033539">
    <property type="term" value="P:fatty acid beta-oxidation using acyl-CoA dehydrogenase"/>
    <property type="evidence" value="ECO:0007669"/>
    <property type="project" value="TreeGrafter"/>
</dbReference>
<sequence length="391" mass="44088">MSYPLPSGARAWQERTRRFVTEELIPYEVEAEMNHGELPPEIRKRHRDKAREIGLYALAIPKSLGGQELTMLEQTVIQEEIGKVTNALGWCYSSTPPWMVAACSPFQMERWVKPNIRGERHECYAITEADAGSDVDGIKATARREGDQYVLNGEKWHVTSANHADHFIFQAKLVGGPHEGAHCLFFIDMDAPGIELVRTPAYSHNYAAHHPIYRFKDVRVPVSHRIGEEGDGMGFTYDWFRYERIGIAARCCGAAARLIDEATAFAKERQAFGQAIAGYQAVQFMLADSVTELWAARLITYRTAEEIDAGADVKVSHAQCAVAKLYASEMANRVADRAVQIFGGRGYMRENVAERFFRELRVDRIWEGTSEIQRLIIANGLYKRGQSALIE</sequence>
<accession>A0A5J6MY16</accession>
<dbReference type="PROSITE" id="PS00073">
    <property type="entry name" value="ACYL_COA_DH_2"/>
    <property type="match status" value="1"/>
</dbReference>
<dbReference type="GO" id="GO:0005737">
    <property type="term" value="C:cytoplasm"/>
    <property type="evidence" value="ECO:0007669"/>
    <property type="project" value="TreeGrafter"/>
</dbReference>
<dbReference type="Pfam" id="PF02770">
    <property type="entry name" value="Acyl-CoA_dh_M"/>
    <property type="match status" value="1"/>
</dbReference>
<dbReference type="InterPro" id="IPR009100">
    <property type="entry name" value="AcylCoA_DH/oxidase_NM_dom_sf"/>
</dbReference>
<dbReference type="InterPro" id="IPR046373">
    <property type="entry name" value="Acyl-CoA_Oxase/DH_mid-dom_sf"/>
</dbReference>
<evidence type="ECO:0000256" key="4">
    <source>
        <dbReference type="ARBA" id="ARBA00022630"/>
    </source>
</evidence>
<reference evidence="11 12" key="1">
    <citation type="submission" date="2019-08" db="EMBL/GenBank/DDBJ databases">
        <title>Hyperibacter terrae gen. nov., sp. nov. and Hyperibacter viscosus sp. nov., two new members in the family Rhodospirillaceae isolated from the rhizosphere of Hypericum perforatum.</title>
        <authorList>
            <person name="Noviana Z."/>
        </authorList>
    </citation>
    <scope>NUCLEOTIDE SEQUENCE [LARGE SCALE GENOMIC DNA]</scope>
    <source>
        <strain evidence="11 12">R5959</strain>
    </source>
</reference>
<evidence type="ECO:0000256" key="6">
    <source>
        <dbReference type="ARBA" id="ARBA00023002"/>
    </source>
</evidence>